<sequence>MLEVHQEESPGEPMKPLSELVKEIRARQEACSGDLEEPLAALAHDCWKQCADELQAWLREADDPHRERRSEMLRQLKPIDQTAIVGALSLALQRVEAETGLVESLVVRRLREKFSVKLGELMLKYLKDDNYLP</sequence>
<accession>A0A0F9NTC2</accession>
<gene>
    <name evidence="1" type="ORF">LCGC14_1221740</name>
</gene>
<dbReference type="AlphaFoldDB" id="A0A0F9NTC2"/>
<dbReference type="EMBL" id="LAZR01006439">
    <property type="protein sequence ID" value="KKM92105.1"/>
    <property type="molecule type" value="Genomic_DNA"/>
</dbReference>
<comment type="caution">
    <text evidence="1">The sequence shown here is derived from an EMBL/GenBank/DDBJ whole genome shotgun (WGS) entry which is preliminary data.</text>
</comment>
<protein>
    <submittedName>
        <fullName evidence="1">Uncharacterized protein</fullName>
    </submittedName>
</protein>
<proteinExistence type="predicted"/>
<organism evidence="1">
    <name type="scientific">marine sediment metagenome</name>
    <dbReference type="NCBI Taxonomy" id="412755"/>
    <lineage>
        <taxon>unclassified sequences</taxon>
        <taxon>metagenomes</taxon>
        <taxon>ecological metagenomes</taxon>
    </lineage>
</organism>
<name>A0A0F9NTC2_9ZZZZ</name>
<evidence type="ECO:0000313" key="1">
    <source>
        <dbReference type="EMBL" id="KKM92105.1"/>
    </source>
</evidence>
<reference evidence="1" key="1">
    <citation type="journal article" date="2015" name="Nature">
        <title>Complex archaea that bridge the gap between prokaryotes and eukaryotes.</title>
        <authorList>
            <person name="Spang A."/>
            <person name="Saw J.H."/>
            <person name="Jorgensen S.L."/>
            <person name="Zaremba-Niedzwiedzka K."/>
            <person name="Martijn J."/>
            <person name="Lind A.E."/>
            <person name="van Eijk R."/>
            <person name="Schleper C."/>
            <person name="Guy L."/>
            <person name="Ettema T.J."/>
        </authorList>
    </citation>
    <scope>NUCLEOTIDE SEQUENCE</scope>
</reference>